<sequence>MYIGTVANLALLSLLADGVTALTIPDPVARAVSTSVTSTTAVKSTTAASTLSSPTQVSSAASSALSSLTKVTPTTAAPTNAQQLNSALQGIYTANYTNLAVPVASQIAAGLISSSGSSLGSVISSLLGTNPLLPTGENSVANINLRAPTTAVYPKKGANDAPYSVTEAQLRAAIYIPSTFTYGQKPPTIFVPGTAAYGGSAFGSNLRKLLTGQTYADPVWLNIPGSGLGDVQVNSEYVAYAINYISGISQNKNVSVISWSQGGINSQWALTFFPSTRSVVSDFIPVAPDFHGTVMADVLCSSASGTGTSQTPTCAPAFLQQEYNSALITAFRAKGGAIAYVPTTTLYSGFLDEIVEPQQGTNASAFLQGPSTLVTNNEFQSICPSGSGGASFFGHATSLYNPLSYALVVDALTHDGPGLASRLNLTAVCAPSSAPGLTIADNLQTAALIPVSLVLELAYSPKNTTEPALKAYVTQ</sequence>
<gene>
    <name evidence="2" type="ORF">N0V93_001774</name>
</gene>
<dbReference type="PANTHER" id="PTHR37574:SF1">
    <property type="entry name" value="LIPASE B"/>
    <property type="match status" value="1"/>
</dbReference>
<feature type="chain" id="PRO_5040987949" description="Alpha/beta-hydrolase" evidence="1">
    <location>
        <begin position="22"/>
        <end position="475"/>
    </location>
</feature>
<reference evidence="2" key="1">
    <citation type="submission" date="2022-10" db="EMBL/GenBank/DDBJ databases">
        <title>Tapping the CABI collections for fungal endophytes: first genome assemblies for Collariella, Neodidymelliopsis, Ascochyta clinopodiicola, Didymella pomorum, Didymosphaeria variabile, Neocosmospora piperis and Neocucurbitaria cava.</title>
        <authorList>
            <person name="Hill R."/>
        </authorList>
    </citation>
    <scope>NUCLEOTIDE SEQUENCE</scope>
    <source>
        <strain evidence="2">IMI 355082</strain>
    </source>
</reference>
<accession>A0A9W8Z4F6</accession>
<keyword evidence="1" id="KW-0732">Signal</keyword>
<keyword evidence="3" id="KW-1185">Reference proteome</keyword>
<evidence type="ECO:0000256" key="1">
    <source>
        <dbReference type="SAM" id="SignalP"/>
    </source>
</evidence>
<evidence type="ECO:0000313" key="3">
    <source>
        <dbReference type="Proteomes" id="UP001140453"/>
    </source>
</evidence>
<dbReference type="Proteomes" id="UP001140453">
    <property type="component" value="Unassembled WGS sequence"/>
</dbReference>
<protein>
    <recommendedName>
        <fullName evidence="4">Alpha/beta-hydrolase</fullName>
    </recommendedName>
</protein>
<feature type="signal peptide" evidence="1">
    <location>
        <begin position="1"/>
        <end position="21"/>
    </location>
</feature>
<proteinExistence type="predicted"/>
<evidence type="ECO:0008006" key="4">
    <source>
        <dbReference type="Google" id="ProtNLM"/>
    </source>
</evidence>
<comment type="caution">
    <text evidence="2">The sequence shown here is derived from an EMBL/GenBank/DDBJ whole genome shotgun (WGS) entry which is preliminary data.</text>
</comment>
<dbReference type="InterPro" id="IPR053228">
    <property type="entry name" value="Stereospecific_Lipase"/>
</dbReference>
<dbReference type="SUPFAM" id="SSF53474">
    <property type="entry name" value="alpha/beta-Hydrolases"/>
    <property type="match status" value="1"/>
</dbReference>
<dbReference type="EMBL" id="JAPEVB010000001">
    <property type="protein sequence ID" value="KAJ4397543.1"/>
    <property type="molecule type" value="Genomic_DNA"/>
</dbReference>
<dbReference type="InterPro" id="IPR029058">
    <property type="entry name" value="AB_hydrolase_fold"/>
</dbReference>
<name>A0A9W8Z4F6_9PEZI</name>
<evidence type="ECO:0000313" key="2">
    <source>
        <dbReference type="EMBL" id="KAJ4397543.1"/>
    </source>
</evidence>
<dbReference type="AlphaFoldDB" id="A0A9W8Z4F6"/>
<dbReference type="Gene3D" id="3.40.50.1820">
    <property type="entry name" value="alpha/beta hydrolase"/>
    <property type="match status" value="1"/>
</dbReference>
<organism evidence="2 3">
    <name type="scientific">Gnomoniopsis smithogilvyi</name>
    <dbReference type="NCBI Taxonomy" id="1191159"/>
    <lineage>
        <taxon>Eukaryota</taxon>
        <taxon>Fungi</taxon>
        <taxon>Dikarya</taxon>
        <taxon>Ascomycota</taxon>
        <taxon>Pezizomycotina</taxon>
        <taxon>Sordariomycetes</taxon>
        <taxon>Sordariomycetidae</taxon>
        <taxon>Diaporthales</taxon>
        <taxon>Gnomoniaceae</taxon>
        <taxon>Gnomoniopsis</taxon>
    </lineage>
</organism>
<dbReference type="OrthoDB" id="4605274at2759"/>
<dbReference type="PANTHER" id="PTHR37574">
    <property type="entry name" value="LIPASE B"/>
    <property type="match status" value="1"/>
</dbReference>